<evidence type="ECO:0000256" key="1">
    <source>
        <dbReference type="SAM" id="Phobius"/>
    </source>
</evidence>
<dbReference type="Proteomes" id="UP000013243">
    <property type="component" value="Chromosome"/>
</dbReference>
<keyword evidence="1" id="KW-0812">Transmembrane</keyword>
<dbReference type="KEGG" id="rmb:K529_009670"/>
<sequence length="116" mass="12659">MRIVYWIPIAVLALVLAGIGFRYGIIRQGITESDVITHYAQKYLADHAVAGAAGRAKLSDCVARPAKDAGFWTWLVVTCRPDGTAQDVGFRYQVNWLGGLIDVTRLGQTPPTTPQT</sequence>
<reference evidence="2 3" key="1">
    <citation type="journal article" date="2016" name="ISME J.">
        <title>Global occurrence and heterogeneity of the Roseobacter-clade species Ruegeria mobilis.</title>
        <authorList>
            <person name="Sonnenschein E."/>
            <person name="Gram L."/>
        </authorList>
    </citation>
    <scope>NUCLEOTIDE SEQUENCE [LARGE SCALE GENOMIC DNA]</scope>
    <source>
        <strain evidence="2 3">F1926</strain>
    </source>
</reference>
<dbReference type="OrthoDB" id="7874631at2"/>
<feature type="transmembrane region" description="Helical" evidence="1">
    <location>
        <begin position="6"/>
        <end position="25"/>
    </location>
</feature>
<evidence type="ECO:0000313" key="3">
    <source>
        <dbReference type="Proteomes" id="UP000013243"/>
    </source>
</evidence>
<protein>
    <submittedName>
        <fullName evidence="2">Uncharacterized protein</fullName>
    </submittedName>
</protein>
<name>A0A1B1A3F0_9RHOB</name>
<gene>
    <name evidence="2" type="ORF">K529_009670</name>
</gene>
<dbReference type="GeneID" id="28250100"/>
<dbReference type="RefSeq" id="WP_005643854.1">
    <property type="nucleotide sequence ID" value="NZ_CP015230.1"/>
</dbReference>
<keyword evidence="1" id="KW-0472">Membrane</keyword>
<dbReference type="AlphaFoldDB" id="A0A1B1A3F0"/>
<dbReference type="STRING" id="1265309.K529_009670"/>
<evidence type="ECO:0000313" key="2">
    <source>
        <dbReference type="EMBL" id="ANP41028.1"/>
    </source>
</evidence>
<accession>A0A1B1A3F0</accession>
<dbReference type="EMBL" id="CP015230">
    <property type="protein sequence ID" value="ANP41028.1"/>
    <property type="molecule type" value="Genomic_DNA"/>
</dbReference>
<organism evidence="2 3">
    <name type="scientific">Tritonibacter mobilis F1926</name>
    <dbReference type="NCBI Taxonomy" id="1265309"/>
    <lineage>
        <taxon>Bacteria</taxon>
        <taxon>Pseudomonadati</taxon>
        <taxon>Pseudomonadota</taxon>
        <taxon>Alphaproteobacteria</taxon>
        <taxon>Rhodobacterales</taxon>
        <taxon>Paracoccaceae</taxon>
        <taxon>Tritonibacter</taxon>
    </lineage>
</organism>
<keyword evidence="1" id="KW-1133">Transmembrane helix</keyword>
<proteinExistence type="predicted"/>